<evidence type="ECO:0000256" key="1">
    <source>
        <dbReference type="SAM" id="MobiDB-lite"/>
    </source>
</evidence>
<name>A0A1L2C960_9CAUD</name>
<dbReference type="EMBL" id="KU356690">
    <property type="protein sequence ID" value="AMD43441.1"/>
    <property type="molecule type" value="Genomic_DNA"/>
</dbReference>
<feature type="domain" description="VWA-like" evidence="2">
    <location>
        <begin position="261"/>
        <end position="380"/>
    </location>
</feature>
<evidence type="ECO:0008006" key="6">
    <source>
        <dbReference type="Google" id="ProtNLM"/>
    </source>
</evidence>
<evidence type="ECO:0000259" key="2">
    <source>
        <dbReference type="Pfam" id="PF09967"/>
    </source>
</evidence>
<evidence type="ECO:0000259" key="3">
    <source>
        <dbReference type="Pfam" id="PF13203"/>
    </source>
</evidence>
<dbReference type="Pfam" id="PF13203">
    <property type="entry name" value="DUF2201_N"/>
    <property type="match status" value="1"/>
</dbReference>
<sequence>MEKELEKAWDELVVSVFIGSNRAFYGSLLCSLDLKWDETIPTAAVTTDMEILWNPNFFLRLPKETRKFVLLHEIEHVARLHMIRKGDRDHETWVQACDYEINLAQVDEGLTYEGTSPLISEEYRGMTAEQIYDLLQQKKEDGGNGEEDKNGSWGDGSTDIVEGEGNQPELTQAQIAKIINTVAKAIQAEKISGFSTNKTEAIESILNKFLKPSLDWNKFLRRYMTDKLQKQLSWKRRNKRYSDIYLPSRRKDKKGLTNITFYLDTSGSITNKMVEIFNSEVKYVFEHFQPKALNVIQFDTEIRLETTYTRGTRIKQMKVSGRGGTDLTCVHEHIKKTKPNIVVVLSDLDCLPMETIKGLDILWIVFNNPNAQVQQGRVFHVNTGG</sequence>
<gene>
    <name evidence="4" type="ORF">ZC03_064</name>
</gene>
<proteinExistence type="predicted"/>
<accession>A0A1L2C960</accession>
<dbReference type="Pfam" id="PF09967">
    <property type="entry name" value="DUF2201"/>
    <property type="match status" value="1"/>
</dbReference>
<organism evidence="4 5">
    <name type="scientific">Pseudomonas phage ZC03</name>
    <dbReference type="NCBI Taxonomy" id="1622115"/>
    <lineage>
        <taxon>Viruses</taxon>
        <taxon>Duplodnaviria</taxon>
        <taxon>Heunggongvirae</taxon>
        <taxon>Uroviricota</taxon>
        <taxon>Caudoviricetes</taxon>
        <taxon>Schitoviridae</taxon>
        <taxon>Zicotriavirus</taxon>
        <taxon>Zicotriavirus ZC03</taxon>
    </lineage>
</organism>
<dbReference type="PANTHER" id="PTHR38730">
    <property type="entry name" value="SLL7028 PROTEIN"/>
    <property type="match status" value="1"/>
</dbReference>
<reference evidence="4 5" key="1">
    <citation type="journal article" date="2017" name="BMC Genomics">
        <title>Three novel Pseudomonas phages isolated from composting provide insights into the evolution and diversity of tailed phages.</title>
        <authorList>
            <person name="Amgarten D."/>
            <person name="Martins L.F."/>
            <person name="Lombardi K.C."/>
            <person name="Antunes L.P."/>
            <person name="de Souza A.P.S."/>
            <person name="Nicastro G.G."/>
            <person name="Kitajima E.W."/>
            <person name="Quaggio R.B."/>
            <person name="Upton C."/>
            <person name="Setubal J.C."/>
            <person name="da Silva A.M."/>
        </authorList>
    </citation>
    <scope>NUCLEOTIDE SEQUENCE [LARGE SCALE GENOMIC DNA]</scope>
</reference>
<evidence type="ECO:0000313" key="4">
    <source>
        <dbReference type="EMBL" id="AMD43441.1"/>
    </source>
</evidence>
<evidence type="ECO:0000313" key="5">
    <source>
        <dbReference type="Proteomes" id="UP000222072"/>
    </source>
</evidence>
<dbReference type="InterPro" id="IPR025154">
    <property type="entry name" value="Put_metallopeptidase_dom"/>
</dbReference>
<keyword evidence="5" id="KW-1185">Reference proteome</keyword>
<dbReference type="Proteomes" id="UP000222072">
    <property type="component" value="Segment"/>
</dbReference>
<dbReference type="PANTHER" id="PTHR38730:SF1">
    <property type="entry name" value="SLL7028 PROTEIN"/>
    <property type="match status" value="1"/>
</dbReference>
<feature type="region of interest" description="Disordered" evidence="1">
    <location>
        <begin position="140"/>
        <end position="164"/>
    </location>
</feature>
<protein>
    <recommendedName>
        <fullName evidence="6">Metallopeptidase domain-containing protein</fullName>
    </recommendedName>
</protein>
<dbReference type="InterPro" id="IPR018698">
    <property type="entry name" value="VWA-like_dom"/>
</dbReference>
<dbReference type="InterPro" id="IPR036465">
    <property type="entry name" value="vWFA_dom_sf"/>
</dbReference>
<feature type="compositionally biased region" description="Basic and acidic residues" evidence="1">
    <location>
        <begin position="140"/>
        <end position="150"/>
    </location>
</feature>
<dbReference type="SUPFAM" id="SSF53300">
    <property type="entry name" value="vWA-like"/>
    <property type="match status" value="1"/>
</dbReference>
<feature type="domain" description="Putative metallopeptidase" evidence="3">
    <location>
        <begin position="18"/>
        <end position="249"/>
    </location>
</feature>